<sequence>MRIKKVSGKRLGSVAALLAATGSGIALAASPASAHEVGKEAWTYRSDTGACHLTRSYVLPTNGNGGAFAEGEAFTGANGPCGEWEIQEPGNITARILYLKRQGPFWGICRDTGFLFNPDHYFSFAVRLEDFSEPPCGAGTYGSVAITAHWKGWFWKGGPVWSGEHTFPETIHTARKSSANPTWVDGNGNVDTAALPDQIPVLDENGQISGYTDAERAMSTPSLSPADAAAKARTQGGKIVRGENGIVVEIGR</sequence>
<keyword evidence="1" id="KW-0732">Signal</keyword>
<keyword evidence="3" id="KW-1185">Reference proteome</keyword>
<organism evidence="2 3">
    <name type="scientific">Actinomadura rugatobispora</name>
    <dbReference type="NCBI Taxonomy" id="1994"/>
    <lineage>
        <taxon>Bacteria</taxon>
        <taxon>Bacillati</taxon>
        <taxon>Actinomycetota</taxon>
        <taxon>Actinomycetes</taxon>
        <taxon>Streptosporangiales</taxon>
        <taxon>Thermomonosporaceae</taxon>
        <taxon>Actinomadura</taxon>
    </lineage>
</organism>
<name>A0ABW1AAN5_9ACTN</name>
<dbReference type="Proteomes" id="UP001596074">
    <property type="component" value="Unassembled WGS sequence"/>
</dbReference>
<feature type="signal peptide" evidence="1">
    <location>
        <begin position="1"/>
        <end position="28"/>
    </location>
</feature>
<accession>A0ABW1AAN5</accession>
<gene>
    <name evidence="2" type="ORF">ACFPZN_39660</name>
</gene>
<protein>
    <submittedName>
        <fullName evidence="2">Uncharacterized protein</fullName>
    </submittedName>
</protein>
<evidence type="ECO:0000256" key="1">
    <source>
        <dbReference type="SAM" id="SignalP"/>
    </source>
</evidence>
<reference evidence="3" key="1">
    <citation type="journal article" date="2019" name="Int. J. Syst. Evol. Microbiol.">
        <title>The Global Catalogue of Microorganisms (GCM) 10K type strain sequencing project: providing services to taxonomists for standard genome sequencing and annotation.</title>
        <authorList>
            <consortium name="The Broad Institute Genomics Platform"/>
            <consortium name="The Broad Institute Genome Sequencing Center for Infectious Disease"/>
            <person name="Wu L."/>
            <person name="Ma J."/>
        </authorList>
    </citation>
    <scope>NUCLEOTIDE SEQUENCE [LARGE SCALE GENOMIC DNA]</scope>
    <source>
        <strain evidence="3">KCTC 42087</strain>
    </source>
</reference>
<proteinExistence type="predicted"/>
<evidence type="ECO:0000313" key="2">
    <source>
        <dbReference type="EMBL" id="MFC5751768.1"/>
    </source>
</evidence>
<dbReference type="RefSeq" id="WP_378287730.1">
    <property type="nucleotide sequence ID" value="NZ_JBHSON010000075.1"/>
</dbReference>
<comment type="caution">
    <text evidence="2">The sequence shown here is derived from an EMBL/GenBank/DDBJ whole genome shotgun (WGS) entry which is preliminary data.</text>
</comment>
<feature type="chain" id="PRO_5045614283" evidence="1">
    <location>
        <begin position="29"/>
        <end position="252"/>
    </location>
</feature>
<evidence type="ECO:0000313" key="3">
    <source>
        <dbReference type="Proteomes" id="UP001596074"/>
    </source>
</evidence>
<dbReference type="EMBL" id="JBHSON010000075">
    <property type="protein sequence ID" value="MFC5751768.1"/>
    <property type="molecule type" value="Genomic_DNA"/>
</dbReference>